<dbReference type="OrthoDB" id="1694816at2759"/>
<dbReference type="Gene3D" id="3.90.70.80">
    <property type="match status" value="1"/>
</dbReference>
<gene>
    <name evidence="3" type="ORF">E3N88_24460</name>
</gene>
<accession>A0A5N6N2Y7</accession>
<name>A0A5N6N2Y7_9ASTR</name>
<reference evidence="3 4" key="1">
    <citation type="submission" date="2019-05" db="EMBL/GenBank/DDBJ databases">
        <title>Mikania micrantha, genome provides insights into the molecular mechanism of rapid growth.</title>
        <authorList>
            <person name="Liu B."/>
        </authorList>
    </citation>
    <scope>NUCLEOTIDE SEQUENCE [LARGE SCALE GENOMIC DNA]</scope>
    <source>
        <strain evidence="3">NLD-2019</strain>
        <tissue evidence="3">Leaf</tissue>
    </source>
</reference>
<dbReference type="Pfam" id="PF03078">
    <property type="entry name" value="ATHILA"/>
    <property type="match status" value="1"/>
</dbReference>
<feature type="domain" description="Arabidopsis retrotransposon Orf1 C-terminal" evidence="2">
    <location>
        <begin position="422"/>
        <end position="550"/>
    </location>
</feature>
<sequence>MHQLDDRTYLSATESKFRAKIGGLELRFGFGIVALWDCGSRVADCRRLGGVEDSRTRADGRWLGDSVQRWPVLDTRGHPTLKTQQQRGSESRQSAVVDSQESSFQLPRHSSFTPAMSNQQRPALQRSRSTSSRGKKGLETSQVDSVVASPVKPEGMNNLRRFGRYIPSMLHCYVSNIQDVMPDGNCGFRSVAVGLGFDENQWGFVRQQLLQEVDTNREAYRYVLNSVDENLYEAIRHSINWFDIKPAPEEHWMLMPYTGLVVAQRFGVIVHLISQQGCITFFPLWLAPSTLPQHNVVCLLHMPQHFVNIRLEGDYPIPTLSAVWKRYRNDAADMSSSDEMEIADDDVGQPHVDDLDVDHFDELMDHPWLAFPQGTSARRRRDRLLKKEMGNQKAIDYDLLAELGQQERMTAIIGEDTPWSRLFEMTYAPQYRLITVEFLSTFRYRPQAPDFQPQPGQAQPAEVSFRLCGAAYHLSLAEFGSVLGLYTEEETHMPIYTTAIHTADDAVFSAWWPRIGDDAFVRSARVTRIRDPLIRYLHRCIASSVTGRGMSQEWCTLQDLFFLYCILSGRPCNLARCLAEYFSTYYHRQERGLIFEGVYVTRIARFNGLIDMEPAGMEAFHPVRLDRRTVLGMRIAQTFSRTNISENFLESVKHSVGRAVLAITARLGPKLIFPGHD</sequence>
<evidence type="ECO:0000259" key="2">
    <source>
        <dbReference type="Pfam" id="PF03078"/>
    </source>
</evidence>
<dbReference type="InterPro" id="IPR004312">
    <property type="entry name" value="ATHILA_Orf1_C"/>
</dbReference>
<evidence type="ECO:0000313" key="4">
    <source>
        <dbReference type="Proteomes" id="UP000326396"/>
    </source>
</evidence>
<feature type="compositionally biased region" description="Polar residues" evidence="1">
    <location>
        <begin position="81"/>
        <end position="122"/>
    </location>
</feature>
<evidence type="ECO:0000256" key="1">
    <source>
        <dbReference type="SAM" id="MobiDB-lite"/>
    </source>
</evidence>
<organism evidence="3 4">
    <name type="scientific">Mikania micrantha</name>
    <name type="common">bitter vine</name>
    <dbReference type="NCBI Taxonomy" id="192012"/>
    <lineage>
        <taxon>Eukaryota</taxon>
        <taxon>Viridiplantae</taxon>
        <taxon>Streptophyta</taxon>
        <taxon>Embryophyta</taxon>
        <taxon>Tracheophyta</taxon>
        <taxon>Spermatophyta</taxon>
        <taxon>Magnoliopsida</taxon>
        <taxon>eudicotyledons</taxon>
        <taxon>Gunneridae</taxon>
        <taxon>Pentapetalae</taxon>
        <taxon>asterids</taxon>
        <taxon>campanulids</taxon>
        <taxon>Asterales</taxon>
        <taxon>Asteraceae</taxon>
        <taxon>Asteroideae</taxon>
        <taxon>Heliantheae alliance</taxon>
        <taxon>Eupatorieae</taxon>
        <taxon>Mikania</taxon>
    </lineage>
</organism>
<dbReference type="CDD" id="cd22744">
    <property type="entry name" value="OTU"/>
    <property type="match status" value="1"/>
</dbReference>
<protein>
    <recommendedName>
        <fullName evidence="2">Arabidopsis retrotransposon Orf1 C-terminal domain-containing protein</fullName>
    </recommendedName>
</protein>
<comment type="caution">
    <text evidence="3">The sequence shown here is derived from an EMBL/GenBank/DDBJ whole genome shotgun (WGS) entry which is preliminary data.</text>
</comment>
<evidence type="ECO:0000313" key="3">
    <source>
        <dbReference type="EMBL" id="KAD4384292.1"/>
    </source>
</evidence>
<dbReference type="AlphaFoldDB" id="A0A5N6N2Y7"/>
<feature type="region of interest" description="Disordered" evidence="1">
    <location>
        <begin position="73"/>
        <end position="146"/>
    </location>
</feature>
<proteinExistence type="predicted"/>
<dbReference type="EMBL" id="SZYD01000013">
    <property type="protein sequence ID" value="KAD4384292.1"/>
    <property type="molecule type" value="Genomic_DNA"/>
</dbReference>
<dbReference type="Proteomes" id="UP000326396">
    <property type="component" value="Linkage Group LG3"/>
</dbReference>
<keyword evidence="4" id="KW-1185">Reference proteome</keyword>